<reference evidence="2 3" key="1">
    <citation type="submission" date="2021-10" db="EMBL/GenBank/DDBJ databases">
        <title>Lutispora strain m25 sp. nov., a thermophilic, non-spore-forming bacterium isolated from a lab-scale methanogenic bioreactor digesting anaerobic sludge.</title>
        <authorList>
            <person name="El Houari A."/>
            <person name="Mcdonald J."/>
        </authorList>
    </citation>
    <scope>NUCLEOTIDE SEQUENCE [LARGE SCALE GENOMIC DNA]</scope>
    <source>
        <strain evidence="3">m25</strain>
    </source>
</reference>
<dbReference type="Proteomes" id="UP001651880">
    <property type="component" value="Unassembled WGS sequence"/>
</dbReference>
<dbReference type="SUPFAM" id="SSF82171">
    <property type="entry name" value="DPP6 N-terminal domain-like"/>
    <property type="match status" value="1"/>
</dbReference>
<accession>A0ABT1NHP1</accession>
<feature type="chain" id="PRO_5046939665" description="Lipoprotein" evidence="1">
    <location>
        <begin position="22"/>
        <end position="618"/>
    </location>
</feature>
<proteinExistence type="predicted"/>
<keyword evidence="3" id="KW-1185">Reference proteome</keyword>
<keyword evidence="1" id="KW-0732">Signal</keyword>
<dbReference type="RefSeq" id="WP_255228320.1">
    <property type="nucleotide sequence ID" value="NZ_JAJEKE010000015.1"/>
</dbReference>
<dbReference type="PROSITE" id="PS51257">
    <property type="entry name" value="PROKAR_LIPOPROTEIN"/>
    <property type="match status" value="1"/>
</dbReference>
<evidence type="ECO:0000313" key="2">
    <source>
        <dbReference type="EMBL" id="MCQ1530798.1"/>
    </source>
</evidence>
<evidence type="ECO:0000313" key="3">
    <source>
        <dbReference type="Proteomes" id="UP001651880"/>
    </source>
</evidence>
<protein>
    <recommendedName>
        <fullName evidence="4">Lipoprotein</fullName>
    </recommendedName>
</protein>
<comment type="caution">
    <text evidence="2">The sequence shown here is derived from an EMBL/GenBank/DDBJ whole genome shotgun (WGS) entry which is preliminary data.</text>
</comment>
<name>A0ABT1NHP1_9FIRM</name>
<evidence type="ECO:0000256" key="1">
    <source>
        <dbReference type="SAM" id="SignalP"/>
    </source>
</evidence>
<organism evidence="2 3">
    <name type="scientific">Lutispora saccharofermentans</name>
    <dbReference type="NCBI Taxonomy" id="3024236"/>
    <lineage>
        <taxon>Bacteria</taxon>
        <taxon>Bacillati</taxon>
        <taxon>Bacillota</taxon>
        <taxon>Clostridia</taxon>
        <taxon>Lutisporales</taxon>
        <taxon>Lutisporaceae</taxon>
        <taxon>Lutispora</taxon>
    </lineage>
</organism>
<evidence type="ECO:0008006" key="4">
    <source>
        <dbReference type="Google" id="ProtNLM"/>
    </source>
</evidence>
<sequence>MKKLVIVLLCFTTLLSSCAIKENELVILENNDKDKSNSSAKIKDWQFETISQKAIIEKNREAISKISKDIIPIAITPDYSTVIGYKNIQSEKADTKNSMVIVGKMMQYIELFAINASNGSEKALGKFMSIKSSQFDNEGKQWAFIDGEDSVYIYNVENEQLQKILEKYNYRQFNNISWSRDSKRLMFDNRMIFDIASKEFLSIAADSYTPFIRMSYSHNTYIAEMKNNRYDNIITLYNFDNKTFTQIADGYYMDSDSSNLIYTIDLMQGLKIVNLKTLESKAIEDGPIYCASILKSTGEVIYTTLNSNFHDDDRYLLVKINPNNMVKKSFPLCTPSYYLSPAEDKLHFVSNYSENSINVDLESFKVTENISRTDDENLSKIKSVILNMFLLDYDFNGSYEEYEIQAKKVYTNTAYPIPQEALNNKLTDFKRFNTPLPNFQKESYIPPSLSFDSIAIKSNKASVNIGRFFINSIELVKNDKDWFITGFSTHPESNEIAEVRAIIQKHINDIISGNSGKALSYWDKTEDSDFVKNNRNIVENLINNRSKISFEIGETELWAMSDPHRAESPSSSTEARTKIIVKEGKNISKYKIVLSRKNRDKFTIKSWDADPLSISQLY</sequence>
<feature type="signal peptide" evidence="1">
    <location>
        <begin position="1"/>
        <end position="21"/>
    </location>
</feature>
<dbReference type="EMBL" id="JAJEKE010000015">
    <property type="protein sequence ID" value="MCQ1530798.1"/>
    <property type="molecule type" value="Genomic_DNA"/>
</dbReference>
<gene>
    <name evidence="2" type="ORF">LJD61_14750</name>
</gene>